<evidence type="ECO:0000259" key="2">
    <source>
        <dbReference type="Pfam" id="PF04432"/>
    </source>
</evidence>
<evidence type="ECO:0000313" key="4">
    <source>
        <dbReference type="Proteomes" id="UP001168552"/>
    </source>
</evidence>
<organism evidence="3 4">
    <name type="scientific">Shiella aurantiaca</name>
    <dbReference type="NCBI Taxonomy" id="3058365"/>
    <lineage>
        <taxon>Bacteria</taxon>
        <taxon>Pseudomonadati</taxon>
        <taxon>Bacteroidota</taxon>
        <taxon>Cytophagia</taxon>
        <taxon>Cytophagales</taxon>
        <taxon>Shiellaceae</taxon>
        <taxon>Shiella</taxon>
    </lineage>
</organism>
<dbReference type="InterPro" id="IPR007516">
    <property type="entry name" value="Co_F420_Hydgase/DH_bsu_N"/>
</dbReference>
<dbReference type="Pfam" id="PF04432">
    <property type="entry name" value="FrhB_FdhB_C"/>
    <property type="match status" value="1"/>
</dbReference>
<dbReference type="Proteomes" id="UP001168552">
    <property type="component" value="Unassembled WGS sequence"/>
</dbReference>
<comment type="caution">
    <text evidence="3">The sequence shown here is derived from an EMBL/GenBank/DDBJ whole genome shotgun (WGS) entry which is preliminary data.</text>
</comment>
<protein>
    <submittedName>
        <fullName evidence="3">Coenzyme F420 hydrogenase/dehydrogenase, beta subunit C-terminal domain</fullName>
    </submittedName>
</protein>
<dbReference type="RefSeq" id="WP_320003152.1">
    <property type="nucleotide sequence ID" value="NZ_JAUHJS010000002.1"/>
</dbReference>
<sequence>MSIKNVIEGGYCIGCGVCSAVDNNLKMKVNNYGFVEAYNSSRTDINPAASRVCPFSDDSKNEDVIANEFLSKDCTSIDTYIGRYIQTFAGHVLESTFRQEGGSGGMGTWILNELLVRNLISCVIHVKDTVHSLDQGLQYEYAISRTKEDLLSGAKAKYYPITLEKVLELVASSSDTFAIIGVPCFVKAIRLLQMENELYRIKVPFIGALFCGHLKSSLYAEYLGYQLGVKSNELKKINFRKKVVNSRADKYNTEATFLKGGVEHSIDKPTKKLFGTTWSYGFFKYKACDFCDDVTGETADFSLGDAWINDYVNDFRGDNIVVTRNKIINDIILKAIDDRRLKLSEINKDLVFESQSGGFRHRRDGLAIRLSMNKKVWKPQKRDYLLNNISALGARRERIYKLRYFISQKSVVFYLLLKKTNTLWFYRYLHVPFIELHKFLSGGGIINRVLKTIR</sequence>
<dbReference type="PANTHER" id="PTHR31332:SF0">
    <property type="entry name" value="7-HYDROXYMETHYL CHLOROPHYLL A REDUCTASE, CHLOROPLASTIC"/>
    <property type="match status" value="1"/>
</dbReference>
<dbReference type="PANTHER" id="PTHR31332">
    <property type="entry name" value="7-HYDROXYMETHYL CHLOROPHYLL A REDUCTASE, CHLOROPLASTIC"/>
    <property type="match status" value="1"/>
</dbReference>
<evidence type="ECO:0000313" key="3">
    <source>
        <dbReference type="EMBL" id="MDN4164625.1"/>
    </source>
</evidence>
<feature type="domain" description="Coenzyme F420 hydrogenase/dehydrogenase beta subunit N-terminal" evidence="1">
    <location>
        <begin position="88"/>
        <end position="168"/>
    </location>
</feature>
<dbReference type="InterPro" id="IPR007525">
    <property type="entry name" value="FrhB_FdhB_C"/>
</dbReference>
<proteinExistence type="predicted"/>
<dbReference type="EMBL" id="JAUHJS010000002">
    <property type="protein sequence ID" value="MDN4164625.1"/>
    <property type="molecule type" value="Genomic_DNA"/>
</dbReference>
<keyword evidence="4" id="KW-1185">Reference proteome</keyword>
<dbReference type="Pfam" id="PF04422">
    <property type="entry name" value="FrhB_FdhB_N"/>
    <property type="match status" value="1"/>
</dbReference>
<gene>
    <name evidence="3" type="ORF">QWY31_03875</name>
</gene>
<dbReference type="InterPro" id="IPR045220">
    <property type="entry name" value="FRHB/FDHB/HCAR-like"/>
</dbReference>
<accession>A0ABT8F2E7</accession>
<evidence type="ECO:0000259" key="1">
    <source>
        <dbReference type="Pfam" id="PF04422"/>
    </source>
</evidence>
<reference evidence="3" key="1">
    <citation type="submission" date="2023-06" db="EMBL/GenBank/DDBJ databases">
        <title>Cytophagales bacterium Strain LB-30, isolated from soil.</title>
        <authorList>
            <person name="Liu B."/>
        </authorList>
    </citation>
    <scope>NUCLEOTIDE SEQUENCE</scope>
    <source>
        <strain evidence="3">LB-30</strain>
    </source>
</reference>
<feature type="domain" description="Coenzyme F420 hydrogenase/dehydrogenase beta subunit C-terminal" evidence="2">
    <location>
        <begin position="176"/>
        <end position="348"/>
    </location>
</feature>
<name>A0ABT8F2E7_9BACT</name>